<dbReference type="AlphaFoldDB" id="A0A1N6IR38"/>
<dbReference type="OrthoDB" id="8812063at2"/>
<proteinExistence type="predicted"/>
<dbReference type="EMBL" id="FSRU01000001">
    <property type="protein sequence ID" value="SIO34517.1"/>
    <property type="molecule type" value="Genomic_DNA"/>
</dbReference>
<sequence>MSPSSDIETLFGHFGGNAGDYQEIGRENEASSARTRWPLLVTLDLTQPSIPAIPTRRDPLAKADEAAQAQSPAGDALAANGPAEAGRTGTQQVRSKTPLFTRPHRRTIPPVGNAVKSEAPRGAERFSALPLAVNAELAAGEVQPAVAPVIVTPPAVAPQAPVPPVVAASVPPVSRVPPAIAAAIAPVAVSPVVARATSAAPALRTPAPIAPATPVAQTFAAAATSAVAARTGVAPTPARAQPAPPAFTFMPRTTAPAASPSPAAQPTSILGKLFEPAAPSTAPAAQTPATAAAPAALGSLFDRLRGETSTPATPAPHSWLTNGPRRS</sequence>
<feature type="compositionally biased region" description="Basic and acidic residues" evidence="1">
    <location>
        <begin position="55"/>
        <end position="65"/>
    </location>
</feature>
<dbReference type="Proteomes" id="UP000185151">
    <property type="component" value="Unassembled WGS sequence"/>
</dbReference>
<feature type="region of interest" description="Disordered" evidence="1">
    <location>
        <begin position="50"/>
        <end position="117"/>
    </location>
</feature>
<dbReference type="RefSeq" id="WP_074295858.1">
    <property type="nucleotide sequence ID" value="NZ_FSRU01000001.1"/>
</dbReference>
<feature type="region of interest" description="Disordered" evidence="1">
    <location>
        <begin position="304"/>
        <end position="327"/>
    </location>
</feature>
<accession>A0A1N6IR38</accession>
<keyword evidence="3" id="KW-1185">Reference proteome</keyword>
<reference evidence="2 3" key="1">
    <citation type="submission" date="2016-11" db="EMBL/GenBank/DDBJ databases">
        <authorList>
            <person name="Jaros S."/>
            <person name="Januszkiewicz K."/>
            <person name="Wedrychowicz H."/>
        </authorList>
    </citation>
    <scope>NUCLEOTIDE SEQUENCE [LARGE SCALE GENOMIC DNA]</scope>
    <source>
        <strain evidence="2 3">GAS95</strain>
    </source>
</reference>
<gene>
    <name evidence="2" type="ORF">SAMN05444165_2404</name>
</gene>
<feature type="region of interest" description="Disordered" evidence="1">
    <location>
        <begin position="1"/>
        <end position="31"/>
    </location>
</feature>
<protein>
    <submittedName>
        <fullName evidence="2">Cellulose biosynthesis protein BcsR</fullName>
    </submittedName>
</protein>
<evidence type="ECO:0000256" key="1">
    <source>
        <dbReference type="SAM" id="MobiDB-lite"/>
    </source>
</evidence>
<name>A0A1N6IR38_9BURK</name>
<evidence type="ECO:0000313" key="2">
    <source>
        <dbReference type="EMBL" id="SIO34517.1"/>
    </source>
</evidence>
<dbReference type="Pfam" id="PF10945">
    <property type="entry name" value="CBP_BcsR"/>
    <property type="match status" value="1"/>
</dbReference>
<organism evidence="2 3">
    <name type="scientific">Paraburkholderia phenazinium</name>
    <dbReference type="NCBI Taxonomy" id="60549"/>
    <lineage>
        <taxon>Bacteria</taxon>
        <taxon>Pseudomonadati</taxon>
        <taxon>Pseudomonadota</taxon>
        <taxon>Betaproteobacteria</taxon>
        <taxon>Burkholderiales</taxon>
        <taxon>Burkholderiaceae</taxon>
        <taxon>Paraburkholderia</taxon>
    </lineage>
</organism>
<dbReference type="NCBIfam" id="NF040718">
    <property type="entry name" value="BcsP_of_Ic"/>
    <property type="match status" value="1"/>
</dbReference>
<dbReference type="InterPro" id="IPR024487">
    <property type="entry name" value="CBP_BcsR"/>
</dbReference>
<evidence type="ECO:0000313" key="3">
    <source>
        <dbReference type="Proteomes" id="UP000185151"/>
    </source>
</evidence>